<dbReference type="InterPro" id="IPR001806">
    <property type="entry name" value="Small_GTPase"/>
</dbReference>
<dbReference type="Pfam" id="PF00071">
    <property type="entry name" value="Ras"/>
    <property type="match status" value="1"/>
</dbReference>
<dbReference type="PANTHER" id="PTHR47977">
    <property type="entry name" value="RAS-RELATED PROTEIN RAB"/>
    <property type="match status" value="1"/>
</dbReference>
<dbReference type="PRINTS" id="PR00449">
    <property type="entry name" value="RASTRNSFRMNG"/>
</dbReference>
<protein>
    <submittedName>
        <fullName evidence="3">Uncharacterized protein</fullName>
    </submittedName>
</protein>
<dbReference type="FunFam" id="3.40.50.300:FF:001447">
    <property type="entry name" value="Ras-related protein Rab-1B"/>
    <property type="match status" value="1"/>
</dbReference>
<evidence type="ECO:0000256" key="1">
    <source>
        <dbReference type="ARBA" id="ARBA00022741"/>
    </source>
</evidence>
<dbReference type="SMART" id="SM00174">
    <property type="entry name" value="RHO"/>
    <property type="match status" value="1"/>
</dbReference>
<dbReference type="InterPro" id="IPR027417">
    <property type="entry name" value="P-loop_NTPase"/>
</dbReference>
<keyword evidence="4" id="KW-1185">Reference proteome</keyword>
<evidence type="ECO:0000313" key="3">
    <source>
        <dbReference type="EMBL" id="KAK7088271.1"/>
    </source>
</evidence>
<dbReference type="NCBIfam" id="TIGR00231">
    <property type="entry name" value="small_GTP"/>
    <property type="match status" value="1"/>
</dbReference>
<accession>A0AAN9AJT2</accession>
<keyword evidence="1" id="KW-0547">Nucleotide-binding</keyword>
<reference evidence="3 4" key="1">
    <citation type="submission" date="2024-02" db="EMBL/GenBank/DDBJ databases">
        <title>Chromosome-scale genome assembly of the rough periwinkle Littorina saxatilis.</title>
        <authorList>
            <person name="De Jode A."/>
            <person name="Faria R."/>
            <person name="Formenti G."/>
            <person name="Sims Y."/>
            <person name="Smith T.P."/>
            <person name="Tracey A."/>
            <person name="Wood J.M.D."/>
            <person name="Zagrodzka Z.B."/>
            <person name="Johannesson K."/>
            <person name="Butlin R.K."/>
            <person name="Leder E.H."/>
        </authorList>
    </citation>
    <scope>NUCLEOTIDE SEQUENCE [LARGE SCALE GENOMIC DNA]</scope>
    <source>
        <strain evidence="3">Snail1</strain>
        <tissue evidence="3">Muscle</tissue>
    </source>
</reference>
<dbReference type="InterPro" id="IPR050227">
    <property type="entry name" value="Rab"/>
</dbReference>
<comment type="caution">
    <text evidence="3">The sequence shown here is derived from an EMBL/GenBank/DDBJ whole genome shotgun (WGS) entry which is preliminary data.</text>
</comment>
<dbReference type="Proteomes" id="UP001374579">
    <property type="component" value="Unassembled WGS sequence"/>
</dbReference>
<dbReference type="Gene3D" id="3.40.50.300">
    <property type="entry name" value="P-loop containing nucleotide triphosphate hydrolases"/>
    <property type="match status" value="1"/>
</dbReference>
<dbReference type="GO" id="GO:0005525">
    <property type="term" value="F:GTP binding"/>
    <property type="evidence" value="ECO:0007669"/>
    <property type="project" value="UniProtKB-KW"/>
</dbReference>
<dbReference type="AlphaFoldDB" id="A0AAN9AJT2"/>
<dbReference type="SUPFAM" id="SSF52540">
    <property type="entry name" value="P-loop containing nucleoside triphosphate hydrolases"/>
    <property type="match status" value="1"/>
</dbReference>
<proteinExistence type="predicted"/>
<dbReference type="CDD" id="cd00154">
    <property type="entry name" value="Rab"/>
    <property type="match status" value="1"/>
</dbReference>
<dbReference type="EMBL" id="JBAMIC010004070">
    <property type="protein sequence ID" value="KAK7088271.1"/>
    <property type="molecule type" value="Genomic_DNA"/>
</dbReference>
<keyword evidence="2" id="KW-0342">GTP-binding</keyword>
<dbReference type="PROSITE" id="PS51421">
    <property type="entry name" value="RAS"/>
    <property type="match status" value="1"/>
</dbReference>
<sequence>MSATPVLGSRPRFSTRSGGERPDCDYLIKTILLGDLDVGKTTFMHTYLHGRCPAAGAVPKLGAANGHKTVVYHGKRVKLTMWDTAGQERYRSLTASYYRGAHACLVMYDVSSKESFDSVTSWMESVQDYNDANSGTVTMLVGVRKTRESSQRAHHVTEVDQQRAVNLSSHYQIPHFTVDCLNDPSSVDFVMNTMVTMVMTKAMENSNLSQTIRPYSTKLEMISHKGQGRCSGCCNL</sequence>
<dbReference type="PROSITE" id="PS51419">
    <property type="entry name" value="RAB"/>
    <property type="match status" value="1"/>
</dbReference>
<dbReference type="SMART" id="SM00175">
    <property type="entry name" value="RAB"/>
    <property type="match status" value="1"/>
</dbReference>
<dbReference type="InterPro" id="IPR005225">
    <property type="entry name" value="Small_GTP-bd"/>
</dbReference>
<evidence type="ECO:0000313" key="4">
    <source>
        <dbReference type="Proteomes" id="UP001374579"/>
    </source>
</evidence>
<evidence type="ECO:0000256" key="2">
    <source>
        <dbReference type="ARBA" id="ARBA00023134"/>
    </source>
</evidence>
<dbReference type="GO" id="GO:0003924">
    <property type="term" value="F:GTPase activity"/>
    <property type="evidence" value="ECO:0007669"/>
    <property type="project" value="InterPro"/>
</dbReference>
<name>A0AAN9AJT2_9CAEN</name>
<organism evidence="3 4">
    <name type="scientific">Littorina saxatilis</name>
    <dbReference type="NCBI Taxonomy" id="31220"/>
    <lineage>
        <taxon>Eukaryota</taxon>
        <taxon>Metazoa</taxon>
        <taxon>Spiralia</taxon>
        <taxon>Lophotrochozoa</taxon>
        <taxon>Mollusca</taxon>
        <taxon>Gastropoda</taxon>
        <taxon>Caenogastropoda</taxon>
        <taxon>Littorinimorpha</taxon>
        <taxon>Littorinoidea</taxon>
        <taxon>Littorinidae</taxon>
        <taxon>Littorina</taxon>
    </lineage>
</organism>
<gene>
    <name evidence="3" type="ORF">V1264_022207</name>
</gene>